<feature type="repeat" description="WD" evidence="4">
    <location>
        <begin position="398"/>
        <end position="432"/>
    </location>
</feature>
<dbReference type="InterPro" id="IPR015943">
    <property type="entry name" value="WD40/YVTN_repeat-like_dom_sf"/>
</dbReference>
<organism evidence="6 7">
    <name type="scientific">Wickerhamiella sorbophila</name>
    <dbReference type="NCBI Taxonomy" id="45607"/>
    <lineage>
        <taxon>Eukaryota</taxon>
        <taxon>Fungi</taxon>
        <taxon>Dikarya</taxon>
        <taxon>Ascomycota</taxon>
        <taxon>Saccharomycotina</taxon>
        <taxon>Dipodascomycetes</taxon>
        <taxon>Dipodascales</taxon>
        <taxon>Trichomonascaceae</taxon>
        <taxon>Wickerhamiella</taxon>
    </lineage>
</organism>
<feature type="region of interest" description="Disordered" evidence="5">
    <location>
        <begin position="55"/>
        <end position="104"/>
    </location>
</feature>
<dbReference type="EMBL" id="NDIQ01000001">
    <property type="protein sequence ID" value="PRT52497.1"/>
    <property type="molecule type" value="Genomic_DNA"/>
</dbReference>
<evidence type="ECO:0000256" key="2">
    <source>
        <dbReference type="ARBA" id="ARBA00022574"/>
    </source>
</evidence>
<evidence type="ECO:0000256" key="5">
    <source>
        <dbReference type="SAM" id="MobiDB-lite"/>
    </source>
</evidence>
<dbReference type="GO" id="GO:0005634">
    <property type="term" value="C:nucleus"/>
    <property type="evidence" value="ECO:0007669"/>
    <property type="project" value="TreeGrafter"/>
</dbReference>
<dbReference type="InterPro" id="IPR036322">
    <property type="entry name" value="WD40_repeat_dom_sf"/>
</dbReference>
<feature type="repeat" description="WD" evidence="4">
    <location>
        <begin position="267"/>
        <end position="309"/>
    </location>
</feature>
<evidence type="ECO:0000313" key="6">
    <source>
        <dbReference type="EMBL" id="PRT52497.1"/>
    </source>
</evidence>
<feature type="compositionally biased region" description="Acidic residues" evidence="5">
    <location>
        <begin position="87"/>
        <end position="104"/>
    </location>
</feature>
<evidence type="ECO:0000256" key="1">
    <source>
        <dbReference type="ARBA" id="ARBA00022553"/>
    </source>
</evidence>
<evidence type="ECO:0000313" key="7">
    <source>
        <dbReference type="Proteomes" id="UP000238350"/>
    </source>
</evidence>
<dbReference type="InterPro" id="IPR019775">
    <property type="entry name" value="WD40_repeat_CS"/>
</dbReference>
<dbReference type="InterPro" id="IPR020472">
    <property type="entry name" value="WD40_PAC1"/>
</dbReference>
<dbReference type="Pfam" id="PF00400">
    <property type="entry name" value="WD40"/>
    <property type="match status" value="3"/>
</dbReference>
<dbReference type="GO" id="GO:0006364">
    <property type="term" value="P:rRNA processing"/>
    <property type="evidence" value="ECO:0007669"/>
    <property type="project" value="InterPro"/>
</dbReference>
<dbReference type="PROSITE" id="PS50294">
    <property type="entry name" value="WD_REPEATS_REGION"/>
    <property type="match status" value="2"/>
</dbReference>
<name>A0A2T0FC04_9ASCO</name>
<dbReference type="PANTHER" id="PTHR14091">
    <property type="entry name" value="PERIODIC TRYPTOPHAN PROTEIN 1"/>
    <property type="match status" value="1"/>
</dbReference>
<dbReference type="OrthoDB" id="270624at2759"/>
<dbReference type="Proteomes" id="UP000238350">
    <property type="component" value="Unassembled WGS sequence"/>
</dbReference>
<dbReference type="RefSeq" id="XP_024662443.1">
    <property type="nucleotide sequence ID" value="XM_024806675.1"/>
</dbReference>
<dbReference type="PRINTS" id="PR00320">
    <property type="entry name" value="GPROTEINBRPT"/>
</dbReference>
<dbReference type="Gene3D" id="2.130.10.10">
    <property type="entry name" value="YVTN repeat-like/Quinoprotein amine dehydrogenase"/>
    <property type="match status" value="1"/>
</dbReference>
<dbReference type="PROSITE" id="PS50082">
    <property type="entry name" value="WD_REPEATS_2"/>
    <property type="match status" value="3"/>
</dbReference>
<keyword evidence="1" id="KW-0597">Phosphoprotein</keyword>
<comment type="caution">
    <text evidence="6">The sequence shown here is derived from an EMBL/GenBank/DDBJ whole genome shotgun (WGS) entry which is preliminary data.</text>
</comment>
<sequence length="518" mass="57255">MISATKWVRRGVAAEFPEKIELDEDEMTRISNLARMQLDDARLDLAEAEAQAGGAIGIDEEAEENGEAEESNDESTEEPVEQPKEAADDDDDLAEYNMDDYDDEPVNTAMSAIANVRGLAYHAPDEQDQYLTLPTEQELEAEREELQILPTDNLILAAKTEDDVSVMEVYVYNEAAETDVAALYVHHDFMLPTFPLCLEWLPCKVGETKSKANLVAVGTFEPEIEIWNLDVVDGVFPVAILGQKPEDAKIVAKGTGKKKSKLKKANDEYHVDAVLSLSSNPHFVNLLASASADTTVKLWDLETTKAVKSFGYHTSKVSSVAWNPLEGTVLLSGGYDHYARVADLRSDDSAPTVRNFRVEGDVESVKWHPNGYEFFAGTDRGVVYKFDARKESQPLWKLQAHDSEITSFDINAFVNDYMVTGSVDKSIKLWNLAGDRPSMLLSRDLDVGKVFSVGFGPEKETAGQLTVGGSSGKLKVWNTFSNKAVRSQMAKDYRYTGNGEQIAVADDGFEDESDDDDN</sequence>
<protein>
    <submittedName>
        <fullName evidence="6">Putative WD repeat-containing protein C17D11.16</fullName>
    </submittedName>
</protein>
<dbReference type="STRING" id="45607.A0A2T0FC04"/>
<feature type="compositionally biased region" description="Acidic residues" evidence="5">
    <location>
        <begin position="58"/>
        <end position="80"/>
    </location>
</feature>
<dbReference type="AlphaFoldDB" id="A0A2T0FC04"/>
<keyword evidence="2 4" id="KW-0853">WD repeat</keyword>
<evidence type="ECO:0000256" key="3">
    <source>
        <dbReference type="ARBA" id="ARBA00022737"/>
    </source>
</evidence>
<gene>
    <name evidence="6" type="ORF">B9G98_00117</name>
</gene>
<dbReference type="PANTHER" id="PTHR14091:SF0">
    <property type="entry name" value="PERIODIC TRYPTOPHAN PROTEIN 1 HOMOLOG"/>
    <property type="match status" value="1"/>
</dbReference>
<dbReference type="GeneID" id="36513866"/>
<dbReference type="SUPFAM" id="SSF50978">
    <property type="entry name" value="WD40 repeat-like"/>
    <property type="match status" value="1"/>
</dbReference>
<accession>A0A2T0FC04</accession>
<evidence type="ECO:0000256" key="4">
    <source>
        <dbReference type="PROSITE-ProRule" id="PRU00221"/>
    </source>
</evidence>
<dbReference type="SMART" id="SM00320">
    <property type="entry name" value="WD40"/>
    <property type="match status" value="5"/>
</dbReference>
<dbReference type="PROSITE" id="PS00678">
    <property type="entry name" value="WD_REPEATS_1"/>
    <property type="match status" value="2"/>
</dbReference>
<feature type="repeat" description="WD" evidence="4">
    <location>
        <begin position="310"/>
        <end position="352"/>
    </location>
</feature>
<dbReference type="InterPro" id="IPR001680">
    <property type="entry name" value="WD40_rpt"/>
</dbReference>
<proteinExistence type="predicted"/>
<dbReference type="InterPro" id="IPR044285">
    <property type="entry name" value="PWP1"/>
</dbReference>
<reference evidence="6 7" key="1">
    <citation type="submission" date="2017-04" db="EMBL/GenBank/DDBJ databases">
        <title>Genome sequencing of [Candida] sorbophila.</title>
        <authorList>
            <person name="Ahn J.O."/>
        </authorList>
    </citation>
    <scope>NUCLEOTIDE SEQUENCE [LARGE SCALE GENOMIC DNA]</scope>
    <source>
        <strain evidence="6 7">DS02</strain>
    </source>
</reference>
<keyword evidence="7" id="KW-1185">Reference proteome</keyword>
<keyword evidence="3" id="KW-0677">Repeat</keyword>